<keyword evidence="2" id="KW-1185">Reference proteome</keyword>
<dbReference type="EMBL" id="JAPHNI010000923">
    <property type="protein sequence ID" value="KAJ8107463.1"/>
    <property type="molecule type" value="Genomic_DNA"/>
</dbReference>
<organism evidence="1 2">
    <name type="scientific">Boeremia exigua</name>
    <dbReference type="NCBI Taxonomy" id="749465"/>
    <lineage>
        <taxon>Eukaryota</taxon>
        <taxon>Fungi</taxon>
        <taxon>Dikarya</taxon>
        <taxon>Ascomycota</taxon>
        <taxon>Pezizomycotina</taxon>
        <taxon>Dothideomycetes</taxon>
        <taxon>Pleosporomycetidae</taxon>
        <taxon>Pleosporales</taxon>
        <taxon>Pleosporineae</taxon>
        <taxon>Didymellaceae</taxon>
        <taxon>Boeremia</taxon>
    </lineage>
</organism>
<dbReference type="Proteomes" id="UP001153331">
    <property type="component" value="Unassembled WGS sequence"/>
</dbReference>
<sequence>MASPRPPDGNQPLSAAQQIADAYKQAGTRPNDTRCPRCLQEEPMHHRQNGAVACNAECALCGKTRHKGKVCPLMTADYNAALGSAWLDEHWPEHRFPLSDQSITLVRRALGQDKMKANVQSQKQRDSGSYDQSRERDQSYGHGRGRGRGRGTHRGGSQDRDRNSQEREEPLKKRRREVSDSTPWTPLAQQKDVDGKVDPVTAARQVLLRMKAAKKQTEDTVMTNDSSNNNSDELVMLREQNRVLAKQFSRMQAKDSTHSEAFMKLRAQYDKLLSENDTLESRNETLCEQFQKILSKVEQLSMQVSAKEAELVKVKEETSTKISELTSRMKEDHSHIGAKDLQVWQLSRQVETLQNEARHHNATGTDNQQQLQTQLEFTALENEASTARTTCGRILSKLEETQNRVSESQPTQSARSTALNASRVTPQQHVVETISDVTDAKPQLGGFNDDEGDEAWPVTDVPVVKVEDRE</sequence>
<evidence type="ECO:0000313" key="2">
    <source>
        <dbReference type="Proteomes" id="UP001153331"/>
    </source>
</evidence>
<protein>
    <submittedName>
        <fullName evidence="1">Uncharacterized protein</fullName>
    </submittedName>
</protein>
<comment type="caution">
    <text evidence="1">The sequence shown here is derived from an EMBL/GenBank/DDBJ whole genome shotgun (WGS) entry which is preliminary data.</text>
</comment>
<evidence type="ECO:0000313" key="1">
    <source>
        <dbReference type="EMBL" id="KAJ8107463.1"/>
    </source>
</evidence>
<proteinExistence type="predicted"/>
<name>A0ACC2HXN1_9PLEO</name>
<reference evidence="1" key="1">
    <citation type="submission" date="2022-11" db="EMBL/GenBank/DDBJ databases">
        <title>Genome Sequence of Boeremia exigua.</title>
        <authorList>
            <person name="Buettner E."/>
        </authorList>
    </citation>
    <scope>NUCLEOTIDE SEQUENCE</scope>
    <source>
        <strain evidence="1">CU02</strain>
    </source>
</reference>
<gene>
    <name evidence="1" type="ORF">OPT61_g8850</name>
</gene>
<accession>A0ACC2HXN1</accession>